<keyword evidence="1" id="KW-0472">Membrane</keyword>
<dbReference type="AlphaFoldDB" id="A0A0K2U4L4"/>
<sequence length="96" mass="11487">FNKIKIYLNKKLSSFANALIAFYICFCLNFLARSLRWEKSRNIVWMILMITGFITYEMEATYDGIRSRIPLRTIWIFPIDSFSPQFCLLWIAFRKG</sequence>
<keyword evidence="1" id="KW-1133">Transmembrane helix</keyword>
<feature type="transmembrane region" description="Helical" evidence="1">
    <location>
        <begin position="43"/>
        <end position="62"/>
    </location>
</feature>
<reference evidence="2" key="1">
    <citation type="submission" date="2014-05" db="EMBL/GenBank/DDBJ databases">
        <authorList>
            <person name="Chronopoulou M."/>
        </authorList>
    </citation>
    <scope>NUCLEOTIDE SEQUENCE</scope>
    <source>
        <tissue evidence="2">Whole organism</tissue>
    </source>
</reference>
<dbReference type="EMBL" id="HACA01015802">
    <property type="protein sequence ID" value="CDW33163.1"/>
    <property type="molecule type" value="Transcribed_RNA"/>
</dbReference>
<feature type="transmembrane region" description="Helical" evidence="1">
    <location>
        <begin position="74"/>
        <end position="93"/>
    </location>
</feature>
<protein>
    <submittedName>
        <fullName evidence="2">Uncharacterized protein</fullName>
    </submittedName>
</protein>
<accession>A0A0K2U4L4</accession>
<evidence type="ECO:0000313" key="2">
    <source>
        <dbReference type="EMBL" id="CDW33163.1"/>
    </source>
</evidence>
<evidence type="ECO:0000256" key="1">
    <source>
        <dbReference type="SAM" id="Phobius"/>
    </source>
</evidence>
<proteinExistence type="predicted"/>
<organism evidence="2">
    <name type="scientific">Lepeophtheirus salmonis</name>
    <name type="common">Salmon louse</name>
    <name type="synonym">Caligus salmonis</name>
    <dbReference type="NCBI Taxonomy" id="72036"/>
    <lineage>
        <taxon>Eukaryota</taxon>
        <taxon>Metazoa</taxon>
        <taxon>Ecdysozoa</taxon>
        <taxon>Arthropoda</taxon>
        <taxon>Crustacea</taxon>
        <taxon>Multicrustacea</taxon>
        <taxon>Hexanauplia</taxon>
        <taxon>Copepoda</taxon>
        <taxon>Siphonostomatoida</taxon>
        <taxon>Caligidae</taxon>
        <taxon>Lepeophtheirus</taxon>
    </lineage>
</organism>
<feature type="non-terminal residue" evidence="2">
    <location>
        <position position="1"/>
    </location>
</feature>
<keyword evidence="1" id="KW-0812">Transmembrane</keyword>
<name>A0A0K2U4L4_LEPSM</name>
<feature type="transmembrane region" description="Helical" evidence="1">
    <location>
        <begin position="12"/>
        <end position="31"/>
    </location>
</feature>